<dbReference type="EMBL" id="MGFJ01000020">
    <property type="protein sequence ID" value="OGM02538.1"/>
    <property type="molecule type" value="Genomic_DNA"/>
</dbReference>
<accession>A0A1F7WK75</accession>
<evidence type="ECO:0000313" key="9">
    <source>
        <dbReference type="Proteomes" id="UP000176198"/>
    </source>
</evidence>
<dbReference type="Gene3D" id="3.30.190.20">
    <property type="match status" value="1"/>
</dbReference>
<keyword evidence="4" id="KW-0689">Ribosomal protein</keyword>
<comment type="caution">
    <text evidence="8">The sequence shown here is derived from an EMBL/GenBank/DDBJ whole genome shotgun (WGS) entry which is preliminary data.</text>
</comment>
<dbReference type="CDD" id="cd00403">
    <property type="entry name" value="Ribosomal_L1"/>
    <property type="match status" value="1"/>
</dbReference>
<name>A0A1F7WK75_9BACT</name>
<dbReference type="SUPFAM" id="SSF56808">
    <property type="entry name" value="Ribosomal protein L1"/>
    <property type="match status" value="1"/>
</dbReference>
<dbReference type="GO" id="GO:0015934">
    <property type="term" value="C:large ribosomal subunit"/>
    <property type="evidence" value="ECO:0007669"/>
    <property type="project" value="InterPro"/>
</dbReference>
<dbReference type="InterPro" id="IPR016095">
    <property type="entry name" value="Ribosomal_uL1_3-a/b-sand"/>
</dbReference>
<evidence type="ECO:0000256" key="2">
    <source>
        <dbReference type="ARBA" id="ARBA00022491"/>
    </source>
</evidence>
<dbReference type="GO" id="GO:0006417">
    <property type="term" value="P:regulation of translation"/>
    <property type="evidence" value="ECO:0007669"/>
    <property type="project" value="UniProtKB-KW"/>
</dbReference>
<evidence type="ECO:0000256" key="7">
    <source>
        <dbReference type="ARBA" id="ARBA00035452"/>
    </source>
</evidence>
<keyword evidence="2" id="KW-0678">Repressor</keyword>
<dbReference type="GO" id="GO:0003723">
    <property type="term" value="F:RNA binding"/>
    <property type="evidence" value="ECO:0007669"/>
    <property type="project" value="InterPro"/>
</dbReference>
<dbReference type="PANTHER" id="PTHR36427:SF3">
    <property type="entry name" value="LARGE RIBOSOMAL SUBUNIT PROTEIN UL1M"/>
    <property type="match status" value="1"/>
</dbReference>
<dbReference type="PANTHER" id="PTHR36427">
    <property type="entry name" value="54S RIBOSOMAL PROTEIN L1, MITOCHONDRIAL"/>
    <property type="match status" value="1"/>
</dbReference>
<dbReference type="Pfam" id="PF00687">
    <property type="entry name" value="Ribosomal_L1"/>
    <property type="match status" value="1"/>
</dbReference>
<dbReference type="PIRSF" id="PIRSF002155">
    <property type="entry name" value="Ribosomal_L1"/>
    <property type="match status" value="1"/>
</dbReference>
<evidence type="ECO:0000256" key="6">
    <source>
        <dbReference type="ARBA" id="ARBA00035241"/>
    </source>
</evidence>
<dbReference type="AlphaFoldDB" id="A0A1F7WK75"/>
<protein>
    <recommendedName>
        <fullName evidence="6">Large ribosomal subunit protein uL1</fullName>
    </recommendedName>
    <alternativeName>
        <fullName evidence="7">50S ribosomal protein L1</fullName>
    </alternativeName>
</protein>
<proteinExistence type="inferred from homology"/>
<dbReference type="InterPro" id="IPR002143">
    <property type="entry name" value="Ribosomal_uL1"/>
</dbReference>
<dbReference type="STRING" id="1802471.A2115_00845"/>
<dbReference type="InterPro" id="IPR028364">
    <property type="entry name" value="Ribosomal_uL1/biogenesis"/>
</dbReference>
<dbReference type="Gene3D" id="3.40.50.790">
    <property type="match status" value="1"/>
</dbReference>
<keyword evidence="5" id="KW-0687">Ribonucleoprotein</keyword>
<evidence type="ECO:0000256" key="5">
    <source>
        <dbReference type="ARBA" id="ARBA00023274"/>
    </source>
</evidence>
<organism evidence="8 9">
    <name type="scientific">Candidatus Woesebacteria bacterium GWA1_41_8</name>
    <dbReference type="NCBI Taxonomy" id="1802471"/>
    <lineage>
        <taxon>Bacteria</taxon>
        <taxon>Candidatus Woeseibacteriota</taxon>
    </lineage>
</organism>
<evidence type="ECO:0000256" key="1">
    <source>
        <dbReference type="ARBA" id="ARBA00010531"/>
    </source>
</evidence>
<keyword evidence="3" id="KW-0810">Translation regulation</keyword>
<evidence type="ECO:0000256" key="3">
    <source>
        <dbReference type="ARBA" id="ARBA00022845"/>
    </source>
</evidence>
<dbReference type="GO" id="GO:0003735">
    <property type="term" value="F:structural constituent of ribosome"/>
    <property type="evidence" value="ECO:0007669"/>
    <property type="project" value="InterPro"/>
</dbReference>
<dbReference type="GO" id="GO:0006412">
    <property type="term" value="P:translation"/>
    <property type="evidence" value="ECO:0007669"/>
    <property type="project" value="InterPro"/>
</dbReference>
<dbReference type="Proteomes" id="UP000176198">
    <property type="component" value="Unassembled WGS sequence"/>
</dbReference>
<dbReference type="InterPro" id="IPR023674">
    <property type="entry name" value="Ribosomal_uL1-like"/>
</dbReference>
<reference evidence="8 9" key="1">
    <citation type="journal article" date="2016" name="Nat. Commun.">
        <title>Thousands of microbial genomes shed light on interconnected biogeochemical processes in an aquifer system.</title>
        <authorList>
            <person name="Anantharaman K."/>
            <person name="Brown C.T."/>
            <person name="Hug L.A."/>
            <person name="Sharon I."/>
            <person name="Castelle C.J."/>
            <person name="Probst A.J."/>
            <person name="Thomas B.C."/>
            <person name="Singh A."/>
            <person name="Wilkins M.J."/>
            <person name="Karaoz U."/>
            <person name="Brodie E.L."/>
            <person name="Williams K.H."/>
            <person name="Hubbard S.S."/>
            <person name="Banfield J.F."/>
        </authorList>
    </citation>
    <scope>NUCLEOTIDE SEQUENCE [LARGE SCALE GENOMIC DNA]</scope>
</reference>
<sequence length="194" mass="20778">MRGKKYKDAKAKVNPAQSYGIPEAVKLVKETSYSSFDGSVELHIVVKKQGISANVTLPHAAGKEKGVEVASDETVKKLQSGKIDFDVLLATPDMMPKLVPFAKVLGPKGLMPNPKNGTLITDIKRAKDFSASSITIKTEKEAPLVHTVVGKVSQKEEEITDNIEVVLKALGGSRQIVKAFAKATMGPAIKLNIA</sequence>
<dbReference type="Gene3D" id="6.10.20.140">
    <property type="entry name" value="50S ribosomal protein L1, Chain A, Domain 1"/>
    <property type="match status" value="1"/>
</dbReference>
<evidence type="ECO:0000313" key="8">
    <source>
        <dbReference type="EMBL" id="OGM02538.1"/>
    </source>
</evidence>
<gene>
    <name evidence="8" type="ORF">A2115_00845</name>
</gene>
<comment type="similarity">
    <text evidence="1">Belongs to the universal ribosomal protein uL1 family.</text>
</comment>
<evidence type="ECO:0000256" key="4">
    <source>
        <dbReference type="ARBA" id="ARBA00022980"/>
    </source>
</evidence>